<dbReference type="EMBL" id="BBJS01000055">
    <property type="protein sequence ID" value="GAN15288.1"/>
    <property type="molecule type" value="Genomic_DNA"/>
</dbReference>
<organism evidence="1 2">
    <name type="scientific">Sphingomonas paucimobilis NBRC 13935</name>
    <dbReference type="NCBI Taxonomy" id="1219050"/>
    <lineage>
        <taxon>Bacteria</taxon>
        <taxon>Pseudomonadati</taxon>
        <taxon>Pseudomonadota</taxon>
        <taxon>Alphaproteobacteria</taxon>
        <taxon>Sphingomonadales</taxon>
        <taxon>Sphingomonadaceae</taxon>
        <taxon>Sphingomonas</taxon>
    </lineage>
</organism>
<gene>
    <name evidence="1" type="ORF">SP6_55_00060</name>
</gene>
<accession>A0A0C9NL08</accession>
<dbReference type="Proteomes" id="UP000032025">
    <property type="component" value="Unassembled WGS sequence"/>
</dbReference>
<comment type="caution">
    <text evidence="1">The sequence shown here is derived from an EMBL/GenBank/DDBJ whole genome shotgun (WGS) entry which is preliminary data.</text>
</comment>
<proteinExistence type="predicted"/>
<dbReference type="RefSeq" id="WP_128130682.1">
    <property type="nucleotide sequence ID" value="NZ_BBJS01000055.1"/>
</dbReference>
<name>A0A0C9NL08_SPHPI</name>
<keyword evidence="2" id="KW-1185">Reference proteome</keyword>
<evidence type="ECO:0000313" key="2">
    <source>
        <dbReference type="Proteomes" id="UP000032025"/>
    </source>
</evidence>
<evidence type="ECO:0000313" key="1">
    <source>
        <dbReference type="EMBL" id="GAN15288.1"/>
    </source>
</evidence>
<sequence length="264" mass="28986">MVDGRRQDPIDKVKIRVTVTYWHSMSRIGRTGSRPTNRPAQHPLFKEYEKGIHVPRDHPGGVIDQMDEVVPGTAALFRSLVWAILKGVPLRASVLRERLGLDAFDVMQVSPTASTFADLEALLMWVELAKAEGRHDAFASAVAGVETVMPQVRFIIELTQEADAFSAFLTDRLRVWQADVEERRVRGLLSPPAYAQAGLDPANRQNGGHLVAQLSSQWKHAAAGLVFLAISALTPDHFSRIAAMMMCATFTVCAYSAAASGPNR</sequence>
<reference evidence="1 2" key="1">
    <citation type="submission" date="2014-08" db="EMBL/GenBank/DDBJ databases">
        <title>Whole genome shotgun sequence of Sphingomonas paucimobilis NBRC 13935.</title>
        <authorList>
            <person name="Hosoyama A."/>
            <person name="Hashimoto M."/>
            <person name="Hosoyama Y."/>
            <person name="Noguchi M."/>
            <person name="Uohara A."/>
            <person name="Ohji S."/>
            <person name="Katano-Makiyama Y."/>
            <person name="Ichikawa N."/>
            <person name="Kimura A."/>
            <person name="Yamazoe A."/>
            <person name="Fujita N."/>
        </authorList>
    </citation>
    <scope>NUCLEOTIDE SEQUENCE [LARGE SCALE GENOMIC DNA]</scope>
    <source>
        <strain evidence="1 2">NBRC 13935</strain>
    </source>
</reference>
<dbReference type="AlphaFoldDB" id="A0A0C9NL08"/>
<dbReference type="GeneID" id="78527530"/>
<protein>
    <submittedName>
        <fullName evidence="1">DNA, contig: SP655</fullName>
    </submittedName>
</protein>